<dbReference type="AlphaFoldDB" id="A0A2T9ZIA1"/>
<gene>
    <name evidence="1" type="ORF">BB560_001200</name>
</gene>
<protein>
    <submittedName>
        <fullName evidence="1">Uncharacterized protein</fullName>
    </submittedName>
</protein>
<accession>A0A2T9ZIA1</accession>
<reference evidence="1 2" key="1">
    <citation type="journal article" date="2018" name="MBio">
        <title>Comparative Genomics Reveals the Core Gene Toolbox for the Fungus-Insect Symbiosis.</title>
        <authorList>
            <person name="Wang Y."/>
            <person name="Stata M."/>
            <person name="Wang W."/>
            <person name="Stajich J.E."/>
            <person name="White M.M."/>
            <person name="Moncalvo J.M."/>
        </authorList>
    </citation>
    <scope>NUCLEOTIDE SEQUENCE [LARGE SCALE GENOMIC DNA]</scope>
    <source>
        <strain evidence="1 2">SC-DP-2</strain>
    </source>
</reference>
<dbReference type="Proteomes" id="UP000245609">
    <property type="component" value="Unassembled WGS sequence"/>
</dbReference>
<organism evidence="1 2">
    <name type="scientific">Smittium megazygosporum</name>
    <dbReference type="NCBI Taxonomy" id="133381"/>
    <lineage>
        <taxon>Eukaryota</taxon>
        <taxon>Fungi</taxon>
        <taxon>Fungi incertae sedis</taxon>
        <taxon>Zoopagomycota</taxon>
        <taxon>Kickxellomycotina</taxon>
        <taxon>Harpellomycetes</taxon>
        <taxon>Harpellales</taxon>
        <taxon>Legeriomycetaceae</taxon>
        <taxon>Smittium</taxon>
    </lineage>
</organism>
<evidence type="ECO:0000313" key="2">
    <source>
        <dbReference type="Proteomes" id="UP000245609"/>
    </source>
</evidence>
<keyword evidence="2" id="KW-1185">Reference proteome</keyword>
<evidence type="ECO:0000313" key="1">
    <source>
        <dbReference type="EMBL" id="PVV04298.1"/>
    </source>
</evidence>
<proteinExistence type="predicted"/>
<comment type="caution">
    <text evidence="1">The sequence shown here is derived from an EMBL/GenBank/DDBJ whole genome shotgun (WGS) entry which is preliminary data.</text>
</comment>
<sequence>MEGTTEYQELVTELRSSYVLFCKEISEPLNDGFRLFHANNGIYPCSVEYPEFGPIFNVLCESDYSVRDPDVFKSLILAFLEYAKVLNAEHDLVDSDASKWAFGNLSLLLSKLWNIAQNSSKPISPYRVVRDLTSNILSQDGSGKTIKEEFEQVLFRVDGILVDYAVDKVINVIDRLISVYGKRPEFWVELPKTQIRELVYCKILESVKSNGKVDQTVSRILKRAISENQIAASLVIGDFADMIEKFNRKELLQAIKIIASSAGIGNILNQSVQEYYKEKETSNDASSDELCIGKLQEK</sequence>
<name>A0A2T9ZIA1_9FUNG</name>
<dbReference type="EMBL" id="MBFS01000141">
    <property type="protein sequence ID" value="PVV04298.1"/>
    <property type="molecule type" value="Genomic_DNA"/>
</dbReference>